<evidence type="ECO:0000256" key="3">
    <source>
        <dbReference type="ARBA" id="ARBA00022989"/>
    </source>
</evidence>
<evidence type="ECO:0000313" key="7">
    <source>
        <dbReference type="Proteomes" id="UP000075635"/>
    </source>
</evidence>
<dbReference type="InterPro" id="IPR058647">
    <property type="entry name" value="BSH_CzcB-like"/>
</dbReference>
<comment type="subcellular location">
    <subcellularLocation>
        <location evidence="1">Membrane</location>
        <topology evidence="1">Single-pass membrane protein</topology>
    </subcellularLocation>
</comment>
<dbReference type="AlphaFoldDB" id="A0A150QT27"/>
<gene>
    <name evidence="6" type="ORF">BE17_52780</name>
</gene>
<evidence type="ECO:0000256" key="2">
    <source>
        <dbReference type="ARBA" id="ARBA00022692"/>
    </source>
</evidence>
<dbReference type="Pfam" id="PF25973">
    <property type="entry name" value="BSH_CzcB"/>
    <property type="match status" value="1"/>
</dbReference>
<keyword evidence="3" id="KW-1133">Transmembrane helix</keyword>
<dbReference type="Proteomes" id="UP000075635">
    <property type="component" value="Unassembled WGS sequence"/>
</dbReference>
<evidence type="ECO:0000256" key="4">
    <source>
        <dbReference type="ARBA" id="ARBA00023136"/>
    </source>
</evidence>
<dbReference type="Gene3D" id="2.40.50.100">
    <property type="match status" value="1"/>
</dbReference>
<dbReference type="GO" id="GO:0016020">
    <property type="term" value="C:membrane"/>
    <property type="evidence" value="ECO:0007669"/>
    <property type="project" value="UniProtKB-SubCell"/>
</dbReference>
<keyword evidence="4" id="KW-0472">Membrane</keyword>
<name>A0A150QT27_SORCE</name>
<comment type="caution">
    <text evidence="6">The sequence shown here is derived from an EMBL/GenBank/DDBJ whole genome shotgun (WGS) entry which is preliminary data.</text>
</comment>
<sequence length="290" mass="31613">MLRLSPRWTRWAYWVIAIAFATAAVYCASSSLHEYASGPAVVWISGRTHVTATVTGTVTAIDVQPGQAVEPGQLLVRFASPVELAELQRIDREFELQLAKSLRDPADQAAREALVALRTQRDVAAARLEQRSARAPQAGVIGDIRIRSGQLIEAGDIVLTLVGHDTRCSVMAMLPAHYRPQLRPGLSMRFEANGYRYAYQPMQITAVGGQIIGPDEVKRYLGQEIGDTISVQGPVVLVEATPATSTLLVDGQSFELHHGMSGIAEAQVRTESILLSLFPSLRVVLRRLHG</sequence>
<dbReference type="EMBL" id="JEMB01003564">
    <property type="protein sequence ID" value="KYF70728.1"/>
    <property type="molecule type" value="Genomic_DNA"/>
</dbReference>
<evidence type="ECO:0000313" key="6">
    <source>
        <dbReference type="EMBL" id="KYF70728.1"/>
    </source>
</evidence>
<dbReference type="PANTHER" id="PTHR30386:SF26">
    <property type="entry name" value="TRANSPORT PROTEIN COMB"/>
    <property type="match status" value="1"/>
</dbReference>
<reference evidence="6 7" key="1">
    <citation type="submission" date="2014-02" db="EMBL/GenBank/DDBJ databases">
        <title>The small core and large imbalanced accessory genome model reveals a collaborative survival strategy of Sorangium cellulosum strains in nature.</title>
        <authorList>
            <person name="Han K."/>
            <person name="Peng R."/>
            <person name="Blom J."/>
            <person name="Li Y.-Z."/>
        </authorList>
    </citation>
    <scope>NUCLEOTIDE SEQUENCE [LARGE SCALE GENOMIC DNA]</scope>
    <source>
        <strain evidence="6 7">So0011-07</strain>
    </source>
</reference>
<accession>A0A150QT27</accession>
<dbReference type="SUPFAM" id="SSF111369">
    <property type="entry name" value="HlyD-like secretion proteins"/>
    <property type="match status" value="1"/>
</dbReference>
<dbReference type="InterPro" id="IPR050739">
    <property type="entry name" value="MFP"/>
</dbReference>
<organism evidence="6 7">
    <name type="scientific">Sorangium cellulosum</name>
    <name type="common">Polyangium cellulosum</name>
    <dbReference type="NCBI Taxonomy" id="56"/>
    <lineage>
        <taxon>Bacteria</taxon>
        <taxon>Pseudomonadati</taxon>
        <taxon>Myxococcota</taxon>
        <taxon>Polyangia</taxon>
        <taxon>Polyangiales</taxon>
        <taxon>Polyangiaceae</taxon>
        <taxon>Sorangium</taxon>
    </lineage>
</organism>
<evidence type="ECO:0000259" key="5">
    <source>
        <dbReference type="Pfam" id="PF25973"/>
    </source>
</evidence>
<feature type="domain" description="CzcB-like barrel-sandwich hybrid" evidence="5">
    <location>
        <begin position="48"/>
        <end position="161"/>
    </location>
</feature>
<proteinExistence type="predicted"/>
<keyword evidence="2" id="KW-0812">Transmembrane</keyword>
<dbReference type="PANTHER" id="PTHR30386">
    <property type="entry name" value="MEMBRANE FUSION SUBUNIT OF EMRAB-TOLC MULTIDRUG EFFLUX PUMP"/>
    <property type="match status" value="1"/>
</dbReference>
<evidence type="ECO:0000256" key="1">
    <source>
        <dbReference type="ARBA" id="ARBA00004167"/>
    </source>
</evidence>
<protein>
    <recommendedName>
        <fullName evidence="5">CzcB-like barrel-sandwich hybrid domain-containing protein</fullName>
    </recommendedName>
</protein>